<reference evidence="3 4" key="2">
    <citation type="submission" date="2019-02" db="EMBL/GenBank/DDBJ databases">
        <authorList>
            <consortium name="Pathogen Informatics"/>
        </authorList>
    </citation>
    <scope>NUCLEOTIDE SEQUENCE [LARGE SCALE GENOMIC DNA]</scope>
    <source>
        <strain evidence="3 4">078GUE027</strain>
    </source>
</reference>
<dbReference type="EMBL" id="KX452725">
    <property type="protein sequence ID" value="AQM37563.1"/>
    <property type="molecule type" value="Genomic_DNA"/>
</dbReference>
<dbReference type="SUPFAM" id="SSF47413">
    <property type="entry name" value="lambda repressor-like DNA-binding domains"/>
    <property type="match status" value="1"/>
</dbReference>
<gene>
    <name evidence="3" type="ORF">SAMEA1710456_01610</name>
    <name evidence="2" type="ORF">Tn5397_04</name>
</gene>
<dbReference type="InterPro" id="IPR001387">
    <property type="entry name" value="Cro/C1-type_HTH"/>
</dbReference>
<keyword evidence="2" id="KW-0396">Initiation factor</keyword>
<dbReference type="GO" id="GO:0003743">
    <property type="term" value="F:translation initiation factor activity"/>
    <property type="evidence" value="ECO:0007669"/>
    <property type="project" value="UniProtKB-KW"/>
</dbReference>
<dbReference type="GO" id="GO:0003677">
    <property type="term" value="F:DNA binding"/>
    <property type="evidence" value="ECO:0007669"/>
    <property type="project" value="InterPro"/>
</dbReference>
<reference evidence="2" key="1">
    <citation type="journal article" date="2017" name="J. Med. Microbiol.">
        <title>Manual curation and reannotation of the genomes of Clostridium difficile 630?erm and C. difficile 630.</title>
        <authorList>
            <person name="Dannheim H."/>
            <person name="Riedel T."/>
            <person name="Neumann-Schaal M."/>
            <person name="Bunk B."/>
            <person name="Schober I."/>
            <person name="Sproer C."/>
            <person name="Chibani C.M."/>
            <person name="Gronow S."/>
            <person name="Liesegang H."/>
            <person name="Overmann J."/>
            <person name="Schomburg D."/>
        </authorList>
    </citation>
    <scope>NUCLEOTIDE SEQUENCE</scope>
    <source>
        <strain evidence="2">DSM 27543</strain>
    </source>
</reference>
<dbReference type="PROSITE" id="PS50943">
    <property type="entry name" value="HTH_CROC1"/>
    <property type="match status" value="1"/>
</dbReference>
<feature type="domain" description="HTH cro/C1-type" evidence="1">
    <location>
        <begin position="21"/>
        <end position="77"/>
    </location>
</feature>
<evidence type="ECO:0000259" key="1">
    <source>
        <dbReference type="PROSITE" id="PS50943"/>
    </source>
</evidence>
<dbReference type="Proteomes" id="UP000346772">
    <property type="component" value="Unassembled WGS sequence"/>
</dbReference>
<keyword evidence="2" id="KW-0648">Protein biosynthesis</keyword>
<evidence type="ECO:0000313" key="2">
    <source>
        <dbReference type="EMBL" id="AQM37563.1"/>
    </source>
</evidence>
<dbReference type="InterPro" id="IPR040819">
    <property type="entry name" value="Rol_Rep_N"/>
</dbReference>
<dbReference type="CDD" id="cd00093">
    <property type="entry name" value="HTH_XRE"/>
    <property type="match status" value="1"/>
</dbReference>
<evidence type="ECO:0000313" key="3">
    <source>
        <dbReference type="EMBL" id="VFD54127.1"/>
    </source>
</evidence>
<dbReference type="InterPro" id="IPR010982">
    <property type="entry name" value="Lambda_DNA-bd_dom_sf"/>
</dbReference>
<dbReference type="SMART" id="SM00530">
    <property type="entry name" value="HTH_XRE"/>
    <property type="match status" value="1"/>
</dbReference>
<sequence>MTYAFLIGGISLNEQTWVQHLKEKRLSYGLSQNRLAIATGITRQYLSDIETGKVKPSDELQLALLETLERFNPDAPLEMLFDYVRIRFPTTDVQHVVEDVLRLKLSYMLHEDYGFYSYTEHYALGNIFVLCSHELDKGVLVELKGRGCRQFESYLLAQQRSWYEFFMDALVASGVMKRLDLAINDKTGILNIPILTEKCRQEECISVFRSFKSYRSGELVRKDEKECMGNTLYIGSLQSEVYFCIYEKDYEQYKKNDIPIEDAEVKNRFEIRLKNERAYYAVRDLLAYDNPEHTAFKIINRYIRFVDKDDSKARSDWKLNEEWAWFIGNNRERLKLTTKPEPYSFQRTLNWLSHQVAPTLKVAITLDEINQTQVVKDILDHAKLTDRHKQILKQQSVKEQDVITNKK</sequence>
<organism evidence="2">
    <name type="scientific">Clostridioides difficile</name>
    <name type="common">Peptoclostridium difficile</name>
    <dbReference type="NCBI Taxonomy" id="1496"/>
    <lineage>
        <taxon>Bacteria</taxon>
        <taxon>Bacillati</taxon>
        <taxon>Bacillota</taxon>
        <taxon>Clostridia</taxon>
        <taxon>Peptostreptococcales</taxon>
        <taxon>Peptostreptococcaceae</taxon>
        <taxon>Clostridioides</taxon>
    </lineage>
</organism>
<dbReference type="InterPro" id="IPR048093">
    <property type="entry name" value="MobT"/>
</dbReference>
<dbReference type="InterPro" id="IPR003491">
    <property type="entry name" value="REP-like_C"/>
</dbReference>
<name>A0A1Q1MMA1_CLODI</name>
<dbReference type="Pfam" id="PF18106">
    <property type="entry name" value="Rol_Rep_N"/>
    <property type="match status" value="1"/>
</dbReference>
<dbReference type="EMBL" id="CAADAT010000008">
    <property type="protein sequence ID" value="VFD54127.1"/>
    <property type="molecule type" value="Genomic_DNA"/>
</dbReference>
<dbReference type="Pfam" id="PF01381">
    <property type="entry name" value="HTH_3"/>
    <property type="match status" value="1"/>
</dbReference>
<dbReference type="Gene3D" id="1.10.260.40">
    <property type="entry name" value="lambda repressor-like DNA-binding domains"/>
    <property type="match status" value="1"/>
</dbReference>
<dbReference type="Pfam" id="PF02486">
    <property type="entry name" value="Rep_trans"/>
    <property type="match status" value="1"/>
</dbReference>
<dbReference type="AlphaFoldDB" id="A0A1Q1MMA1"/>
<accession>A0A1Q1MMA1</accession>
<evidence type="ECO:0000313" key="4">
    <source>
        <dbReference type="Proteomes" id="UP000346772"/>
    </source>
</evidence>
<dbReference type="NCBIfam" id="NF041493">
    <property type="entry name" value="MobT"/>
    <property type="match status" value="1"/>
</dbReference>
<proteinExistence type="predicted"/>
<protein>
    <submittedName>
        <fullName evidence="2 3">Replication initiation factor</fullName>
    </submittedName>
</protein>